<dbReference type="KEGG" id="hse:Hsero_2367"/>
<gene>
    <name evidence="3" type="ordered locus">Hsero_2367</name>
</gene>
<dbReference type="HOGENOM" id="CLU_1738046_0_0_4"/>
<dbReference type="RefSeq" id="WP_013234345.1">
    <property type="nucleotide sequence ID" value="NC_014323.1"/>
</dbReference>
<sequence length="150" mass="15882">MSILKIWVRWFCAAWMPIYFGGDSSSDSSTRTETKTTNNTTTEDRRVVGGDNSLGVSGNGNSVVMTDNGAVKQAIELAGTSSVHIVDALKAMATANQASFEKTLALVGDNTEKTNAAFAKANEEVNGNRTLVIVGMVAVGMIAMQQGIFK</sequence>
<proteinExistence type="predicted"/>
<protein>
    <submittedName>
        <fullName evidence="3">Uncharacterized protein</fullName>
    </submittedName>
</protein>
<feature type="compositionally biased region" description="Low complexity" evidence="1">
    <location>
        <begin position="24"/>
        <end position="41"/>
    </location>
</feature>
<feature type="region of interest" description="Disordered" evidence="1">
    <location>
        <begin position="24"/>
        <end position="51"/>
    </location>
</feature>
<evidence type="ECO:0000256" key="2">
    <source>
        <dbReference type="SAM" id="Phobius"/>
    </source>
</evidence>
<keyword evidence="4" id="KW-1185">Reference proteome</keyword>
<dbReference type="EMBL" id="CP002039">
    <property type="protein sequence ID" value="ADJ63866.1"/>
    <property type="molecule type" value="Genomic_DNA"/>
</dbReference>
<reference evidence="3 4" key="1">
    <citation type="submission" date="2010-04" db="EMBL/GenBank/DDBJ databases">
        <title>The genome of Herbaspirillum seropedicae SmR1, an endophytic, nitrogen-fixing, plant-growth promoting beta-Proteobacteria.</title>
        <authorList>
            <person name="Pedrosa F.O."/>
            <person name="Monteiro R.A."/>
            <person name="Wassem R."/>
            <person name="Cruz L.M."/>
            <person name="Ayub R.A."/>
            <person name="Colauto N.B."/>
            <person name="Fernandez M.A."/>
            <person name="Fungaro M.H.P."/>
            <person name="Grisard E.C."/>
            <person name="Hungria M."/>
            <person name="Madeira H.M.F."/>
            <person name="Nodari R.O."/>
            <person name="Osaku C.A."/>
            <person name="Petzl-Erler M.L."/>
            <person name="Terenzi H."/>
            <person name="Vieira L.G.E."/>
            <person name="Almeida M.I.M."/>
            <person name="Alves L.R."/>
            <person name="Arantes O.M.N."/>
            <person name="Balsanelli E."/>
            <person name="Barcellos F.G."/>
            <person name="Baura V.A."/>
            <person name="Binde D.R."/>
            <person name="Campo R.J."/>
            <person name="Chubatsu L.S."/>
            <person name="Chueire L.M.O."/>
            <person name="Ciferri R.R."/>
            <person name="Correa L.C."/>
            <person name="da Conceicao Silva J.L."/>
            <person name="Dabul A.N.G."/>
            <person name="Dambros B.P."/>
            <person name="Faoro H."/>
            <person name="Favetti A."/>
            <person name="Friedermann G."/>
            <person name="Furlaneto M.C."/>
            <person name="Gasques L.S."/>
            <person name="Gimenes C.C.T."/>
            <person name="Gioppo N.M.R."/>
            <person name="Glienke-Blanco C."/>
            <person name="Godoy L.P."/>
            <person name="Guerra M.P."/>
            <person name="Karp S."/>
            <person name="Kava-Cordeiro V."/>
            <person name="Margarido V.P."/>
            <person name="Mathioni S.M."/>
            <person name="Menck-Soares M.A."/>
            <person name="Murace N.K."/>
            <person name="Nicolas M.F."/>
            <person name="Oliveira C.E.C."/>
            <person name="Pagnan N.A.B."/>
            <person name="Pamphile J.A."/>
            <person name="Patussi E.V."/>
            <person name="Pereira L.F.P."/>
            <person name="Pereira-Ferrari L."/>
            <person name="Pinto F.G.S."/>
            <person name="Precoma C."/>
            <person name="Prioli A.J."/>
            <person name="Prioli S.M.A.P."/>
            <person name="Raittz R.T."/>
            <person name="Ramos H.J.O."/>
            <person name="Ribeiro E.M.S.F."/>
            <person name="Rigo L.U."/>
            <person name="Rocha C.L.M.S.C."/>
            <person name="Rocha S.N."/>
            <person name="Santos K."/>
            <person name="Satori D."/>
            <person name="Silva A.G."/>
            <person name="Simao R.C.G."/>
            <person name="Soares M.A.M."/>
            <person name="Souza E.M."/>
            <person name="Steffens M.B.R."/>
            <person name="Steindel M."/>
            <person name="Tadra-Sfeir M.Z."/>
            <person name="Takahashi E.K."/>
            <person name="Torres R.A."/>
            <person name="Valle J.S."/>
            <person name="Vernal J.I."/>
            <person name="Vilas-Boas L.A."/>
            <person name="Watanabe M.A.E."/>
            <person name="Weiss V.A."/>
            <person name="Yates M.A."/>
            <person name="Souza E.M."/>
        </authorList>
    </citation>
    <scope>NUCLEOTIDE SEQUENCE [LARGE SCALE GENOMIC DNA]</scope>
    <source>
        <strain evidence="3 4">SmR1</strain>
    </source>
</reference>
<organism evidence="3 4">
    <name type="scientific">Herbaspirillum seropedicae (strain SmR1)</name>
    <dbReference type="NCBI Taxonomy" id="757424"/>
    <lineage>
        <taxon>Bacteria</taxon>
        <taxon>Pseudomonadati</taxon>
        <taxon>Pseudomonadota</taxon>
        <taxon>Betaproteobacteria</taxon>
        <taxon>Burkholderiales</taxon>
        <taxon>Oxalobacteraceae</taxon>
        <taxon>Herbaspirillum</taxon>
    </lineage>
</organism>
<dbReference type="eggNOG" id="ENOG5033P2W">
    <property type="taxonomic scope" value="Bacteria"/>
</dbReference>
<keyword evidence="2" id="KW-0812">Transmembrane</keyword>
<name>D8IVC7_HERSS</name>
<keyword evidence="2" id="KW-0472">Membrane</keyword>
<keyword evidence="2" id="KW-1133">Transmembrane helix</keyword>
<evidence type="ECO:0000313" key="3">
    <source>
        <dbReference type="EMBL" id="ADJ63866.1"/>
    </source>
</evidence>
<dbReference type="OrthoDB" id="9911316at2"/>
<evidence type="ECO:0000313" key="4">
    <source>
        <dbReference type="Proteomes" id="UP000000329"/>
    </source>
</evidence>
<dbReference type="Proteomes" id="UP000000329">
    <property type="component" value="Chromosome"/>
</dbReference>
<accession>D8IVC7</accession>
<evidence type="ECO:0000256" key="1">
    <source>
        <dbReference type="SAM" id="MobiDB-lite"/>
    </source>
</evidence>
<feature type="transmembrane region" description="Helical" evidence="2">
    <location>
        <begin position="130"/>
        <end position="149"/>
    </location>
</feature>
<dbReference type="STRING" id="757424.Hsero_2367"/>
<dbReference type="AlphaFoldDB" id="D8IVC7"/>